<dbReference type="Proteomes" id="UP001596044">
    <property type="component" value="Unassembled WGS sequence"/>
</dbReference>
<evidence type="ECO:0000256" key="5">
    <source>
        <dbReference type="ARBA" id="ARBA00022989"/>
    </source>
</evidence>
<keyword evidence="2" id="KW-0813">Transport</keyword>
<comment type="subcellular location">
    <subcellularLocation>
        <location evidence="1">Cell membrane</location>
        <topology evidence="1">Multi-pass membrane protein</topology>
    </subcellularLocation>
</comment>
<feature type="transmembrane region" description="Helical" evidence="7">
    <location>
        <begin position="271"/>
        <end position="289"/>
    </location>
</feature>
<reference evidence="9" key="1">
    <citation type="journal article" date="2019" name="Int. J. Syst. Evol. Microbiol.">
        <title>The Global Catalogue of Microorganisms (GCM) 10K type strain sequencing project: providing services to taxonomists for standard genome sequencing and annotation.</title>
        <authorList>
            <consortium name="The Broad Institute Genomics Platform"/>
            <consortium name="The Broad Institute Genome Sequencing Center for Infectious Disease"/>
            <person name="Wu L."/>
            <person name="Ma J."/>
        </authorList>
    </citation>
    <scope>NUCLEOTIDE SEQUENCE [LARGE SCALE GENOMIC DNA]</scope>
    <source>
        <strain evidence="9">KACC 11904</strain>
    </source>
</reference>
<feature type="transmembrane region" description="Helical" evidence="7">
    <location>
        <begin position="87"/>
        <end position="109"/>
    </location>
</feature>
<dbReference type="RefSeq" id="WP_270885953.1">
    <property type="nucleotide sequence ID" value="NZ_JAQFVF010000092.1"/>
</dbReference>
<protein>
    <submittedName>
        <fullName evidence="8">MFS transporter</fullName>
    </submittedName>
</protein>
<keyword evidence="3" id="KW-1003">Cell membrane</keyword>
<name>A0ABW0K3I7_9BACL</name>
<dbReference type="SUPFAM" id="SSF103473">
    <property type="entry name" value="MFS general substrate transporter"/>
    <property type="match status" value="1"/>
</dbReference>
<feature type="transmembrane region" description="Helical" evidence="7">
    <location>
        <begin position="296"/>
        <end position="314"/>
    </location>
</feature>
<dbReference type="EMBL" id="JBHSMJ010000009">
    <property type="protein sequence ID" value="MFC5447809.1"/>
    <property type="molecule type" value="Genomic_DNA"/>
</dbReference>
<evidence type="ECO:0000313" key="8">
    <source>
        <dbReference type="EMBL" id="MFC5447809.1"/>
    </source>
</evidence>
<sequence length="430" mass="45280">MCAKEESIWERNYVLLFISKAVKLFGDNFASMAMPWLMFKLGGDASNSLLLYAANLIPVVFLGFLVSPLIKGGNLKYWMFASDGVRALVVLVIPALSLYMGTIPLWVFYGAAFVQSACGSVYNPAATALLPSIVAKAHLQKGNALLESSGQIMRLAALTLSGAILTLASPAAALTVTAGIFLCSGVIVLGIRQPQLGGSPCNDVPQTPDHGGPAKSYWQQIREGFSLVCQHRVIFGITIFCIFLNAGIVPWDSLLSYLVYTQSDGNALTLTLVRAAGMIGAFVVGLLLARMSIVRQGALFIVSGILAGMALVFAGCYPSVWSLIICAFVFGMSVTAINIPELVIIQTSVTADKHALVFSVISALGLVCVPVATMFISLLTGLFSIGALIAAGGLLMVISGVIVAFATPLKTFKSPGYLIHPAAYAERGGA</sequence>
<dbReference type="InterPro" id="IPR011701">
    <property type="entry name" value="MFS"/>
</dbReference>
<feature type="transmembrane region" description="Helical" evidence="7">
    <location>
        <begin position="355"/>
        <end position="376"/>
    </location>
</feature>
<dbReference type="CDD" id="cd06173">
    <property type="entry name" value="MFS_MefA_like"/>
    <property type="match status" value="1"/>
</dbReference>
<keyword evidence="4 7" id="KW-0812">Transmembrane</keyword>
<evidence type="ECO:0000256" key="3">
    <source>
        <dbReference type="ARBA" id="ARBA00022475"/>
    </source>
</evidence>
<accession>A0ABW0K3I7</accession>
<organism evidence="8 9">
    <name type="scientific">Paenibacillus aestuarii</name>
    <dbReference type="NCBI Taxonomy" id="516965"/>
    <lineage>
        <taxon>Bacteria</taxon>
        <taxon>Bacillati</taxon>
        <taxon>Bacillota</taxon>
        <taxon>Bacilli</taxon>
        <taxon>Bacillales</taxon>
        <taxon>Paenibacillaceae</taxon>
        <taxon>Paenibacillus</taxon>
    </lineage>
</organism>
<dbReference type="Pfam" id="PF07690">
    <property type="entry name" value="MFS_1"/>
    <property type="match status" value="1"/>
</dbReference>
<keyword evidence="5 7" id="KW-1133">Transmembrane helix</keyword>
<dbReference type="Gene3D" id="1.20.1250.20">
    <property type="entry name" value="MFS general substrate transporter like domains"/>
    <property type="match status" value="1"/>
</dbReference>
<evidence type="ECO:0000256" key="7">
    <source>
        <dbReference type="SAM" id="Phobius"/>
    </source>
</evidence>
<evidence type="ECO:0000256" key="4">
    <source>
        <dbReference type="ARBA" id="ARBA00022692"/>
    </source>
</evidence>
<feature type="transmembrane region" description="Helical" evidence="7">
    <location>
        <begin position="12"/>
        <end position="37"/>
    </location>
</feature>
<comment type="caution">
    <text evidence="8">The sequence shown here is derived from an EMBL/GenBank/DDBJ whole genome shotgun (WGS) entry which is preliminary data.</text>
</comment>
<proteinExistence type="predicted"/>
<dbReference type="PANTHER" id="PTHR23513:SF9">
    <property type="entry name" value="ENTEROBACTIN EXPORTER ENTS"/>
    <property type="match status" value="1"/>
</dbReference>
<feature type="transmembrane region" description="Helical" evidence="7">
    <location>
        <begin position="233"/>
        <end position="251"/>
    </location>
</feature>
<feature type="transmembrane region" description="Helical" evidence="7">
    <location>
        <begin position="174"/>
        <end position="191"/>
    </location>
</feature>
<evidence type="ECO:0000256" key="2">
    <source>
        <dbReference type="ARBA" id="ARBA00022448"/>
    </source>
</evidence>
<evidence type="ECO:0000256" key="6">
    <source>
        <dbReference type="ARBA" id="ARBA00023136"/>
    </source>
</evidence>
<evidence type="ECO:0000313" key="9">
    <source>
        <dbReference type="Proteomes" id="UP001596044"/>
    </source>
</evidence>
<keyword evidence="6 7" id="KW-0472">Membrane</keyword>
<evidence type="ECO:0000256" key="1">
    <source>
        <dbReference type="ARBA" id="ARBA00004651"/>
    </source>
</evidence>
<feature type="transmembrane region" description="Helical" evidence="7">
    <location>
        <begin position="382"/>
        <end position="406"/>
    </location>
</feature>
<feature type="transmembrane region" description="Helical" evidence="7">
    <location>
        <begin position="320"/>
        <end position="343"/>
    </location>
</feature>
<feature type="transmembrane region" description="Helical" evidence="7">
    <location>
        <begin position="49"/>
        <end position="66"/>
    </location>
</feature>
<keyword evidence="9" id="KW-1185">Reference proteome</keyword>
<gene>
    <name evidence="8" type="ORF">ACFPOG_06030</name>
</gene>
<dbReference type="InterPro" id="IPR036259">
    <property type="entry name" value="MFS_trans_sf"/>
</dbReference>
<dbReference type="PANTHER" id="PTHR23513">
    <property type="entry name" value="INTEGRAL MEMBRANE EFFLUX PROTEIN-RELATED"/>
    <property type="match status" value="1"/>
</dbReference>